<organism evidence="1 2">
    <name type="scientific">Azospirillum argentinense</name>
    <dbReference type="NCBI Taxonomy" id="2970906"/>
    <lineage>
        <taxon>Bacteria</taxon>
        <taxon>Pseudomonadati</taxon>
        <taxon>Pseudomonadota</taxon>
        <taxon>Alphaproteobacteria</taxon>
        <taxon>Rhodospirillales</taxon>
        <taxon>Azospirillaceae</taxon>
        <taxon>Azospirillum</taxon>
    </lineage>
</organism>
<dbReference type="Proteomes" id="UP000298595">
    <property type="component" value="Plasmid p3"/>
</dbReference>
<gene>
    <name evidence="1" type="ORF">D3093_30000</name>
</gene>
<dbReference type="AlphaFoldDB" id="A0A4D8PXX0"/>
<accession>A0A4D8PXX0</accession>
<protein>
    <submittedName>
        <fullName evidence="1">Uncharacterized protein</fullName>
    </submittedName>
</protein>
<evidence type="ECO:0000313" key="2">
    <source>
        <dbReference type="Proteomes" id="UP000298595"/>
    </source>
</evidence>
<evidence type="ECO:0000313" key="1">
    <source>
        <dbReference type="EMBL" id="QCN99459.1"/>
    </source>
</evidence>
<proteinExistence type="predicted"/>
<geneLocation type="plasmid" evidence="1 2">
    <name>p3</name>
</geneLocation>
<dbReference type="KEGG" id="aare:D3093_30000"/>
<reference evidence="1 2" key="1">
    <citation type="submission" date="2018-09" db="EMBL/GenBank/DDBJ databases">
        <title>Whole genome based analysis of evolution and adaptive divergence in Indian and Brazilian strains of Azospirillum brasilense.</title>
        <authorList>
            <person name="Singh C."/>
            <person name="Tripathi A.K."/>
        </authorList>
    </citation>
    <scope>NUCLEOTIDE SEQUENCE [LARGE SCALE GENOMIC DNA]</scope>
    <source>
        <strain evidence="1 2">MTCC4035</strain>
        <plasmid evidence="1 2">p3</plasmid>
    </source>
</reference>
<name>A0A4D8PXX0_9PROT</name>
<sequence>MEIDVPGVGPVARAVAHVRDHGNGLYGLTLLNEEGQPEFVSIQAGADGVWNCVRPPVDLRHAVFVAEALRDGVTLHGSVTVPGQLVARALLEVLGLTKPTGPACRLRMDGGRR</sequence>
<dbReference type="EMBL" id="CP032324">
    <property type="protein sequence ID" value="QCN99459.1"/>
    <property type="molecule type" value="Genomic_DNA"/>
</dbReference>
<keyword evidence="1" id="KW-0614">Plasmid</keyword>